<dbReference type="AlphaFoldDB" id="A0A268NZV6"/>
<evidence type="ECO:0000256" key="1">
    <source>
        <dbReference type="ARBA" id="ARBA00007637"/>
    </source>
</evidence>
<dbReference type="InterPro" id="IPR036291">
    <property type="entry name" value="NAD(P)-bd_dom_sf"/>
</dbReference>
<evidence type="ECO:0000313" key="4">
    <source>
        <dbReference type="Proteomes" id="UP000216207"/>
    </source>
</evidence>
<dbReference type="SUPFAM" id="SSF51735">
    <property type="entry name" value="NAD(P)-binding Rossmann-fold domains"/>
    <property type="match status" value="1"/>
</dbReference>
<evidence type="ECO:0000313" key="3">
    <source>
        <dbReference type="EMBL" id="PAE89032.1"/>
    </source>
</evidence>
<comment type="similarity">
    <text evidence="1">Belongs to the NAD(P)-dependent epimerase/dehydratase family.</text>
</comment>
<name>A0A268NZV6_SHOCL</name>
<dbReference type="RefSeq" id="WP_095326664.1">
    <property type="nucleotide sequence ID" value="NZ_NPCC01000012.1"/>
</dbReference>
<protein>
    <submittedName>
        <fullName evidence="3">UDP-N-acetylglucosamine 4-epimerase</fullName>
    </submittedName>
</protein>
<organism evidence="3 4">
    <name type="scientific">Shouchella clausii</name>
    <name type="common">Alkalihalobacillus clausii</name>
    <dbReference type="NCBI Taxonomy" id="79880"/>
    <lineage>
        <taxon>Bacteria</taxon>
        <taxon>Bacillati</taxon>
        <taxon>Bacillota</taxon>
        <taxon>Bacilli</taxon>
        <taxon>Bacillales</taxon>
        <taxon>Bacillaceae</taxon>
        <taxon>Shouchella</taxon>
    </lineage>
</organism>
<sequence length="297" mass="33562">MRVAITGGTGFLGKIVYFKLLAMGYQTAVLTRSSSENNNYIITDYTTNSLKEALKGFDAVVHLAAKRSNDKLIANYKENETVTQNIYEACVYNEINNIVYASTISVYSDITCLPWNEELLPDPVSIYGISKLSGEYLGNYYSRNYNLNVKNLRLAHLYGFNEINNYMINLFIRQAFNQLTLTLNTPSKAKREFLYVKDAAKAIELALRESTLCGNFNIGSGEALTNYEVAKKINECFHNEGNLIIKDNAASETINSSYMDNKKAELKLKFTPDYSFDKALEEIKGLMKGLDNVPIYY</sequence>
<dbReference type="Proteomes" id="UP000216207">
    <property type="component" value="Unassembled WGS sequence"/>
</dbReference>
<evidence type="ECO:0000259" key="2">
    <source>
        <dbReference type="Pfam" id="PF01370"/>
    </source>
</evidence>
<dbReference type="EMBL" id="NPCC01000012">
    <property type="protein sequence ID" value="PAE89032.1"/>
    <property type="molecule type" value="Genomic_DNA"/>
</dbReference>
<dbReference type="Pfam" id="PF01370">
    <property type="entry name" value="Epimerase"/>
    <property type="match status" value="1"/>
</dbReference>
<comment type="caution">
    <text evidence="3">The sequence shown here is derived from an EMBL/GenBank/DDBJ whole genome shotgun (WGS) entry which is preliminary data.</text>
</comment>
<dbReference type="PANTHER" id="PTHR43000">
    <property type="entry name" value="DTDP-D-GLUCOSE 4,6-DEHYDRATASE-RELATED"/>
    <property type="match status" value="1"/>
</dbReference>
<proteinExistence type="inferred from homology"/>
<reference evidence="3 4" key="1">
    <citation type="submission" date="2017-07" db="EMBL/GenBank/DDBJ databases">
        <title>Isolation and whole genome analysis of endospore-forming bacteria from heroin.</title>
        <authorList>
            <person name="Kalinowski J."/>
            <person name="Ahrens B."/>
            <person name="Al-Dilaimi A."/>
            <person name="Winkler A."/>
            <person name="Wibberg D."/>
            <person name="Schleenbecker U."/>
            <person name="Ruckert C."/>
            <person name="Wolfel R."/>
            <person name="Grass G."/>
        </authorList>
    </citation>
    <scope>NUCLEOTIDE SEQUENCE [LARGE SCALE GENOMIC DNA]</scope>
    <source>
        <strain evidence="3 4">7539</strain>
    </source>
</reference>
<accession>A0A268NZV6</accession>
<dbReference type="InterPro" id="IPR001509">
    <property type="entry name" value="Epimerase_deHydtase"/>
</dbReference>
<gene>
    <name evidence="3" type="ORF">CHH72_11730</name>
</gene>
<feature type="domain" description="NAD-dependent epimerase/dehydratase" evidence="2">
    <location>
        <begin position="3"/>
        <end position="219"/>
    </location>
</feature>
<dbReference type="Gene3D" id="3.40.50.720">
    <property type="entry name" value="NAD(P)-binding Rossmann-like Domain"/>
    <property type="match status" value="1"/>
</dbReference>